<evidence type="ECO:0000313" key="2">
    <source>
        <dbReference type="Proteomes" id="UP000008152"/>
    </source>
</evidence>
<gene>
    <name evidence="1" type="ordered locus">VIBHAR_06124</name>
</gene>
<dbReference type="Proteomes" id="UP000008152">
    <property type="component" value="Chromosome II"/>
</dbReference>
<dbReference type="KEGG" id="vha:VIBHAR_06124"/>
<dbReference type="AlphaFoldDB" id="A7N759"/>
<accession>A7N759</accession>
<evidence type="ECO:0000313" key="1">
    <source>
        <dbReference type="EMBL" id="ABU74017.1"/>
    </source>
</evidence>
<dbReference type="EMBL" id="CP000790">
    <property type="protein sequence ID" value="ABU74017.1"/>
    <property type="molecule type" value="Genomic_DNA"/>
</dbReference>
<organism evidence="1 2">
    <name type="scientific">Vibrio campbellii (strain ATCC BAA-1116)</name>
    <dbReference type="NCBI Taxonomy" id="2902295"/>
    <lineage>
        <taxon>Bacteria</taxon>
        <taxon>Pseudomonadati</taxon>
        <taxon>Pseudomonadota</taxon>
        <taxon>Gammaproteobacteria</taxon>
        <taxon>Vibrionales</taxon>
        <taxon>Vibrionaceae</taxon>
        <taxon>Vibrio</taxon>
    </lineage>
</organism>
<name>A7N759_VIBC1</name>
<reference evidence="1 2" key="1">
    <citation type="submission" date="2007-08" db="EMBL/GenBank/DDBJ databases">
        <authorList>
            <consortium name="The Vibrio harveyi Genome Sequencing Project"/>
            <person name="Bassler B."/>
            <person name="Clifton S.W."/>
            <person name="Fulton L."/>
            <person name="Delehaunty K."/>
            <person name="Fronick C."/>
            <person name="Harrison M."/>
            <person name="Markivic C."/>
            <person name="Fulton R."/>
            <person name="Tin-Wollam A.-M."/>
            <person name="Shah N."/>
            <person name="Pepin K."/>
            <person name="Nash W."/>
            <person name="Thiruvilangam P."/>
            <person name="Bhonagiri V."/>
            <person name="Waters C."/>
            <person name="Tu K.C."/>
            <person name="Irgon J."/>
            <person name="Wilson R.K."/>
        </authorList>
    </citation>
    <scope>NUCLEOTIDE SEQUENCE [LARGE SCALE GENOMIC DNA]</scope>
    <source>
        <strain evidence="2">ATCC BAA-1116 / BB120</strain>
    </source>
</reference>
<dbReference type="PATRIC" id="fig|338187.36.peg.4986"/>
<protein>
    <submittedName>
        <fullName evidence="1">Uncharacterized protein</fullName>
    </submittedName>
</protein>
<sequence length="49" mass="5643">MITRLIHKNILTRHLIPPDISRTKNHHPKPILTILEHCLIVTMKVAEVG</sequence>
<proteinExistence type="predicted"/>